<dbReference type="PANTHER" id="PTHR10000:SF8">
    <property type="entry name" value="HAD SUPERFAMILY HYDROLASE-LIKE, TYPE 3"/>
    <property type="match status" value="1"/>
</dbReference>
<keyword evidence="2" id="KW-1185">Reference proteome</keyword>
<evidence type="ECO:0000313" key="1">
    <source>
        <dbReference type="EMBL" id="MBZ2199374.1"/>
    </source>
</evidence>
<dbReference type="Gene3D" id="3.40.50.1000">
    <property type="entry name" value="HAD superfamily/HAD-like"/>
    <property type="match status" value="1"/>
</dbReference>
<evidence type="ECO:0000313" key="2">
    <source>
        <dbReference type="Proteomes" id="UP000826651"/>
    </source>
</evidence>
<dbReference type="PANTHER" id="PTHR10000">
    <property type="entry name" value="PHOSPHOSERINE PHOSPHATASE"/>
    <property type="match status" value="1"/>
</dbReference>
<dbReference type="InterPro" id="IPR023214">
    <property type="entry name" value="HAD_sf"/>
</dbReference>
<dbReference type="EMBL" id="JAGSHT010000027">
    <property type="protein sequence ID" value="MBZ2199374.1"/>
    <property type="molecule type" value="Genomic_DNA"/>
</dbReference>
<sequence>MSVAFTPEALADLSPGPQLLVALDIDGTILGHDNTMSDAVIAAVGDVAASGTHVVLATGRSLQAVTPVLAHLGLATGWAVCSNGAVTVRLDPELAGGYEISDVATFDPEPTLRLLREHAPDALFAVEDLGRGFKVTAPFPMGELTGEVRVVDFDELCAAPASRLTLRAPDLGADDFHDLVERSGLHGVSYAVGWTAWLDIAPEGISKASALEVVRQRLEVPEGSTLAAGDGRNDIEMLGWAGVGVAMGGADADTLAAADVHTGPVEEDGLVPILRAVLHGGHG</sequence>
<name>A0ABS7SHS9_9MICO</name>
<dbReference type="Proteomes" id="UP000826651">
    <property type="component" value="Unassembled WGS sequence"/>
</dbReference>
<dbReference type="Pfam" id="PF08282">
    <property type="entry name" value="Hydrolase_3"/>
    <property type="match status" value="2"/>
</dbReference>
<comment type="caution">
    <text evidence="1">The sequence shown here is derived from an EMBL/GenBank/DDBJ whole genome shotgun (WGS) entry which is preliminary data.</text>
</comment>
<organism evidence="1 2">
    <name type="scientific">Occultella gossypii</name>
    <dbReference type="NCBI Taxonomy" id="2800820"/>
    <lineage>
        <taxon>Bacteria</taxon>
        <taxon>Bacillati</taxon>
        <taxon>Actinomycetota</taxon>
        <taxon>Actinomycetes</taxon>
        <taxon>Micrococcales</taxon>
        <taxon>Ruaniaceae</taxon>
        <taxon>Occultella</taxon>
    </lineage>
</organism>
<proteinExistence type="predicted"/>
<accession>A0ABS7SHS9</accession>
<dbReference type="Gene3D" id="3.30.1240.10">
    <property type="match status" value="1"/>
</dbReference>
<reference evidence="1 2" key="1">
    <citation type="submission" date="2021-04" db="EMBL/GenBank/DDBJ databases">
        <title>Ruania sp. nov., isolated from sandy soil of mangrove forest.</title>
        <authorList>
            <person name="Ge X."/>
            <person name="Huang R."/>
            <person name="Liu W."/>
        </authorList>
    </citation>
    <scope>NUCLEOTIDE SEQUENCE [LARGE SCALE GENOMIC DNA]</scope>
    <source>
        <strain evidence="1 2">N2-46</strain>
    </source>
</reference>
<dbReference type="SUPFAM" id="SSF56784">
    <property type="entry name" value="HAD-like"/>
    <property type="match status" value="1"/>
</dbReference>
<gene>
    <name evidence="1" type="ORF">KCQ71_24720</name>
</gene>
<dbReference type="RefSeq" id="WP_223411376.1">
    <property type="nucleotide sequence ID" value="NZ_JAGSHT010000027.1"/>
</dbReference>
<dbReference type="InterPro" id="IPR036412">
    <property type="entry name" value="HAD-like_sf"/>
</dbReference>
<protein>
    <submittedName>
        <fullName evidence="1">HAD family phosphatase</fullName>
    </submittedName>
</protein>